<proteinExistence type="inferred from homology"/>
<keyword evidence="1 4" id="KW-0663">Pyridoxal phosphate</keyword>
<dbReference type="InterPro" id="IPR015424">
    <property type="entry name" value="PyrdxlP-dep_Trfase"/>
</dbReference>
<dbReference type="Proteomes" id="UP000676194">
    <property type="component" value="Chromosome"/>
</dbReference>
<keyword evidence="6" id="KW-0808">Transferase</keyword>
<name>A0A8E6BAB0_9BACT</name>
<dbReference type="PANTHER" id="PTHR30244:SF36">
    <property type="entry name" value="3-OXO-GLUCOSE-6-PHOSPHATE:GLUTAMATE AMINOTRANSFERASE"/>
    <property type="match status" value="1"/>
</dbReference>
<evidence type="ECO:0000313" key="6">
    <source>
        <dbReference type="EMBL" id="QVL34304.1"/>
    </source>
</evidence>
<dbReference type="EMBL" id="CP074694">
    <property type="protein sequence ID" value="QVL34304.1"/>
    <property type="molecule type" value="Genomic_DNA"/>
</dbReference>
<comment type="similarity">
    <text evidence="2 5">Belongs to the DegT/DnrJ/EryC1 family.</text>
</comment>
<evidence type="ECO:0000256" key="4">
    <source>
        <dbReference type="PIRSR" id="PIRSR000390-2"/>
    </source>
</evidence>
<dbReference type="InterPro" id="IPR015422">
    <property type="entry name" value="PyrdxlP-dep_Trfase_small"/>
</dbReference>
<evidence type="ECO:0000256" key="3">
    <source>
        <dbReference type="PIRSR" id="PIRSR000390-1"/>
    </source>
</evidence>
<feature type="active site" description="Proton acceptor" evidence="3">
    <location>
        <position position="192"/>
    </location>
</feature>
<dbReference type="Gene3D" id="3.40.640.10">
    <property type="entry name" value="Type I PLP-dependent aspartate aminotransferase-like (Major domain)"/>
    <property type="match status" value="1"/>
</dbReference>
<dbReference type="CDD" id="cd00616">
    <property type="entry name" value="AHBA_syn"/>
    <property type="match status" value="1"/>
</dbReference>
<reference evidence="6" key="1">
    <citation type="submission" date="2021-05" db="EMBL/GenBank/DDBJ databases">
        <title>Complete genome sequence of the cellulolytic planctomycete Telmatocola sphagniphila SP2T and characterization of the first cellulase from planctomycetes.</title>
        <authorList>
            <person name="Rakitin A.L."/>
            <person name="Beletsky A.V."/>
            <person name="Naumoff D.G."/>
            <person name="Kulichevskaya I.S."/>
            <person name="Mardanov A.V."/>
            <person name="Ravin N.V."/>
            <person name="Dedysh S.N."/>
        </authorList>
    </citation>
    <scope>NUCLEOTIDE SEQUENCE</scope>
    <source>
        <strain evidence="6">SP2T</strain>
    </source>
</reference>
<organism evidence="6 7">
    <name type="scientific">Telmatocola sphagniphila</name>
    <dbReference type="NCBI Taxonomy" id="1123043"/>
    <lineage>
        <taxon>Bacteria</taxon>
        <taxon>Pseudomonadati</taxon>
        <taxon>Planctomycetota</taxon>
        <taxon>Planctomycetia</taxon>
        <taxon>Gemmatales</taxon>
        <taxon>Gemmataceae</taxon>
    </lineage>
</organism>
<dbReference type="KEGG" id="tsph:KIH39_10470"/>
<gene>
    <name evidence="6" type="ORF">KIH39_10470</name>
</gene>
<feature type="modified residue" description="N6-(pyridoxal phosphate)lysine" evidence="4">
    <location>
        <position position="192"/>
    </location>
</feature>
<evidence type="ECO:0000313" key="7">
    <source>
        <dbReference type="Proteomes" id="UP000676194"/>
    </source>
</evidence>
<dbReference type="InterPro" id="IPR000653">
    <property type="entry name" value="DegT/StrS_aminotransferase"/>
</dbReference>
<dbReference type="RefSeq" id="WP_213499274.1">
    <property type="nucleotide sequence ID" value="NZ_CP074694.1"/>
</dbReference>
<keyword evidence="7" id="KW-1185">Reference proteome</keyword>
<dbReference type="GO" id="GO:0000271">
    <property type="term" value="P:polysaccharide biosynthetic process"/>
    <property type="evidence" value="ECO:0007669"/>
    <property type="project" value="TreeGrafter"/>
</dbReference>
<dbReference type="PIRSF" id="PIRSF000390">
    <property type="entry name" value="PLP_StrS"/>
    <property type="match status" value="1"/>
</dbReference>
<evidence type="ECO:0000256" key="5">
    <source>
        <dbReference type="RuleBase" id="RU004508"/>
    </source>
</evidence>
<dbReference type="SUPFAM" id="SSF53383">
    <property type="entry name" value="PLP-dependent transferases"/>
    <property type="match status" value="1"/>
</dbReference>
<dbReference type="Pfam" id="PF01041">
    <property type="entry name" value="DegT_DnrJ_EryC1"/>
    <property type="match status" value="1"/>
</dbReference>
<dbReference type="InterPro" id="IPR015421">
    <property type="entry name" value="PyrdxlP-dep_Trfase_major"/>
</dbReference>
<dbReference type="GO" id="GO:0030170">
    <property type="term" value="F:pyridoxal phosphate binding"/>
    <property type="evidence" value="ECO:0007669"/>
    <property type="project" value="UniProtKB-ARBA"/>
</dbReference>
<evidence type="ECO:0000256" key="1">
    <source>
        <dbReference type="ARBA" id="ARBA00022898"/>
    </source>
</evidence>
<dbReference type="PANTHER" id="PTHR30244">
    <property type="entry name" value="TRANSAMINASE"/>
    <property type="match status" value="1"/>
</dbReference>
<accession>A0A8E6BAB0</accession>
<dbReference type="Gene3D" id="3.90.1150.10">
    <property type="entry name" value="Aspartate Aminotransferase, domain 1"/>
    <property type="match status" value="1"/>
</dbReference>
<evidence type="ECO:0000256" key="2">
    <source>
        <dbReference type="ARBA" id="ARBA00037999"/>
    </source>
</evidence>
<keyword evidence="6" id="KW-0032">Aminotransferase</keyword>
<dbReference type="AlphaFoldDB" id="A0A8E6BAB0"/>
<dbReference type="GO" id="GO:0008483">
    <property type="term" value="F:transaminase activity"/>
    <property type="evidence" value="ECO:0007669"/>
    <property type="project" value="UniProtKB-KW"/>
</dbReference>
<sequence length="385" mass="42790">MSQGSAIDVPLCDLNGQYKRIEAEVLEALSRVLSSGQSILGPEVATFEKEIAERLEARYAVGCGSGSDAISLALHALEIGAGDEVIIPTFTFFATAGCVVRTGATPVFVDIDPNTYNMDPAEIESKITSRTRAIMPVHLYGQSADMEPIQMLADKYGLEIIEDAAQAYGAEYHGRKIGTLGALGCFSFYPSKNLGTYGDAGLVTTDSEKLYARLKTLRVHGMEPKYYHHFVGWNARMDALHAAILRVKLKYIDGWTSQRQAAAKNYTAILEEKGLHRWLQRPTQVPGLKHVYNQYVIRVSPMMRDGLADHLKKNKVSCEIYYPLCLHQQKCFENLGYKKGQFPISEEASRSVLALPMFPEITAEQQERVADSIQNYLTRQVRLAA</sequence>
<protein>
    <submittedName>
        <fullName evidence="6">DegT/DnrJ/EryC1/StrS family aminotransferase</fullName>
    </submittedName>
</protein>
<dbReference type="FunFam" id="3.40.640.10:FF:000089">
    <property type="entry name" value="Aminotransferase, DegT/DnrJ/EryC1/StrS family"/>
    <property type="match status" value="1"/>
</dbReference>